<evidence type="ECO:0000313" key="2">
    <source>
        <dbReference type="EMBL" id="SHJ66376.1"/>
    </source>
</evidence>
<gene>
    <name evidence="2" type="ORF">SAMN04488028_101830</name>
</gene>
<accession>A0A1M6L597</accession>
<evidence type="ECO:0000313" key="3">
    <source>
        <dbReference type="Proteomes" id="UP000184474"/>
    </source>
</evidence>
<dbReference type="Proteomes" id="UP000184474">
    <property type="component" value="Unassembled WGS sequence"/>
</dbReference>
<dbReference type="AlphaFoldDB" id="A0A1M6L597"/>
<feature type="transmembrane region" description="Helical" evidence="1">
    <location>
        <begin position="15"/>
        <end position="35"/>
    </location>
</feature>
<sequence>MQFAEIILNEVSDGLLLGGLVFFLLIGLILVAYYIDSLNLFYYRKVNFRYEDIEVTYWYKWKLLTSKGSPYFIWRKIRFENHSTKMITEHEIDPVSEEGHILYFYLDQNYQTHTGMLFDVLVVRDSDVSMGFDVYSLDYLDKAYVYERRVGETEYIGMVERGKFYESEGMFRNVQSKELNY</sequence>
<name>A0A1M6L597_REIAG</name>
<dbReference type="RefSeq" id="WP_073119612.1">
    <property type="nucleotide sequence ID" value="NZ_FRAA01000001.1"/>
</dbReference>
<organism evidence="2 3">
    <name type="scientific">Reichenbachiella agariperforans</name>
    <dbReference type="NCBI Taxonomy" id="156994"/>
    <lineage>
        <taxon>Bacteria</taxon>
        <taxon>Pseudomonadati</taxon>
        <taxon>Bacteroidota</taxon>
        <taxon>Cytophagia</taxon>
        <taxon>Cytophagales</taxon>
        <taxon>Reichenbachiellaceae</taxon>
        <taxon>Reichenbachiella</taxon>
    </lineage>
</organism>
<keyword evidence="1" id="KW-0812">Transmembrane</keyword>
<protein>
    <submittedName>
        <fullName evidence="2">Uncharacterized protein</fullName>
    </submittedName>
</protein>
<keyword evidence="3" id="KW-1185">Reference proteome</keyword>
<reference evidence="3" key="1">
    <citation type="submission" date="2016-11" db="EMBL/GenBank/DDBJ databases">
        <authorList>
            <person name="Varghese N."/>
            <person name="Submissions S."/>
        </authorList>
    </citation>
    <scope>NUCLEOTIDE SEQUENCE [LARGE SCALE GENOMIC DNA]</scope>
    <source>
        <strain evidence="3">DSM 26134</strain>
    </source>
</reference>
<dbReference type="EMBL" id="FRAA01000001">
    <property type="protein sequence ID" value="SHJ66376.1"/>
    <property type="molecule type" value="Genomic_DNA"/>
</dbReference>
<evidence type="ECO:0000256" key="1">
    <source>
        <dbReference type="SAM" id="Phobius"/>
    </source>
</evidence>
<keyword evidence="1" id="KW-0472">Membrane</keyword>
<keyword evidence="1" id="KW-1133">Transmembrane helix</keyword>
<proteinExistence type="predicted"/>